<dbReference type="Proteomes" id="UP000324758">
    <property type="component" value="Unassembled WGS sequence"/>
</dbReference>
<organism evidence="2 3">
    <name type="scientific">Bradyrhizobium rifense</name>
    <dbReference type="NCBI Taxonomy" id="515499"/>
    <lineage>
        <taxon>Bacteria</taxon>
        <taxon>Pseudomonadati</taxon>
        <taxon>Pseudomonadota</taxon>
        <taxon>Alphaproteobacteria</taxon>
        <taxon>Hyphomicrobiales</taxon>
        <taxon>Nitrobacteraceae</taxon>
        <taxon>Bradyrhizobium</taxon>
    </lineage>
</organism>
<dbReference type="AlphaFoldDB" id="A0A5D3KN52"/>
<evidence type="ECO:0000313" key="3">
    <source>
        <dbReference type="Proteomes" id="UP000324758"/>
    </source>
</evidence>
<feature type="transmembrane region" description="Helical" evidence="1">
    <location>
        <begin position="14"/>
        <end position="35"/>
    </location>
</feature>
<evidence type="ECO:0000256" key="1">
    <source>
        <dbReference type="SAM" id="Phobius"/>
    </source>
</evidence>
<keyword evidence="3" id="KW-1185">Reference proteome</keyword>
<sequence>MLFVLRAAQLMGKAAGYAISVGIVGFGAWVLVAGLYSSAPAFWVCVALVPIAVGVWSACGHI</sequence>
<keyword evidence="1" id="KW-0472">Membrane</keyword>
<accession>A0A5D3KN52</accession>
<feature type="transmembrane region" description="Helical" evidence="1">
    <location>
        <begin position="41"/>
        <end position="59"/>
    </location>
</feature>
<comment type="caution">
    <text evidence="2">The sequence shown here is derived from an EMBL/GenBank/DDBJ whole genome shotgun (WGS) entry which is preliminary data.</text>
</comment>
<gene>
    <name evidence="2" type="ORF">FXB40_03545</name>
</gene>
<dbReference type="OrthoDB" id="8255933at2"/>
<keyword evidence="1" id="KW-0812">Transmembrane</keyword>
<protein>
    <submittedName>
        <fullName evidence="2">Uncharacterized protein</fullName>
    </submittedName>
</protein>
<proteinExistence type="predicted"/>
<name>A0A5D3KN52_9BRAD</name>
<reference evidence="2 3" key="1">
    <citation type="submission" date="2019-08" db="EMBL/GenBank/DDBJ databases">
        <title>Bradyrhizobium hipponensis sp. nov., a rhizobium isolated from a Lupinus angustifolius root nodule in Tunisia.</title>
        <authorList>
            <person name="Off K."/>
            <person name="Rejili M."/>
            <person name="Mars M."/>
            <person name="Brachmann A."/>
            <person name="Marin M."/>
        </authorList>
    </citation>
    <scope>NUCLEOTIDE SEQUENCE [LARGE SCALE GENOMIC DNA]</scope>
    <source>
        <strain evidence="2 3">CTAW71</strain>
    </source>
</reference>
<evidence type="ECO:0000313" key="2">
    <source>
        <dbReference type="EMBL" id="TYL99193.1"/>
    </source>
</evidence>
<keyword evidence="1" id="KW-1133">Transmembrane helix</keyword>
<dbReference type="EMBL" id="VSSS01000008">
    <property type="protein sequence ID" value="TYL99193.1"/>
    <property type="molecule type" value="Genomic_DNA"/>
</dbReference>